<dbReference type="AlphaFoldDB" id="A0A8J2U1D8"/>
<dbReference type="RefSeq" id="WP_188552092.1">
    <property type="nucleotide sequence ID" value="NZ_BMFY01000027.1"/>
</dbReference>
<dbReference type="Proteomes" id="UP000616114">
    <property type="component" value="Unassembled WGS sequence"/>
</dbReference>
<dbReference type="PROSITE" id="PS00041">
    <property type="entry name" value="HTH_ARAC_FAMILY_1"/>
    <property type="match status" value="1"/>
</dbReference>
<keyword evidence="1" id="KW-0805">Transcription regulation</keyword>
<dbReference type="InterPro" id="IPR009594">
    <property type="entry name" value="Tscrpt_reg_HTH_AraC_N"/>
</dbReference>
<comment type="caution">
    <text evidence="5">The sequence shown here is derived from an EMBL/GenBank/DDBJ whole genome shotgun (WGS) entry which is preliminary data.</text>
</comment>
<sequence>MDLDAVRTLIARHAHGGERWISETAVISSIERGGVAEFSTTGTMLVLLVQGAKQMTVGEELHTYRAGQTLLTSVDLPTVGHFVGASRQTPALGFALMLRPALIADLLLTPAAGAAAGGPAGGSAVTAGRAGSRGDGTVRGLMIDDAAADLVEAVGRMVRLLERPADLGVLAPLVEREIVWLLLRGPRGEAVRQLGLADSTLSRVREVVGWLGERYAETVRVAELARMARMSPSAFHRSFHAVTGMSPIQFQKQLRLQEARLRLTSGSGHIAAVAHAVGYESPSQFSRDYRRRFGVSPREDAAGVG</sequence>
<dbReference type="Gene3D" id="1.10.10.60">
    <property type="entry name" value="Homeodomain-like"/>
    <property type="match status" value="2"/>
</dbReference>
<dbReference type="GO" id="GO:0043565">
    <property type="term" value="F:sequence-specific DNA binding"/>
    <property type="evidence" value="ECO:0007669"/>
    <property type="project" value="InterPro"/>
</dbReference>
<dbReference type="PANTHER" id="PTHR43436:SF1">
    <property type="entry name" value="TRANSCRIPTIONAL REGULATORY PROTEIN"/>
    <property type="match status" value="1"/>
</dbReference>
<evidence type="ECO:0000313" key="6">
    <source>
        <dbReference type="Proteomes" id="UP000616114"/>
    </source>
</evidence>
<dbReference type="Pfam" id="PF06719">
    <property type="entry name" value="AraC_N"/>
    <property type="match status" value="1"/>
</dbReference>
<evidence type="ECO:0000256" key="2">
    <source>
        <dbReference type="ARBA" id="ARBA00023125"/>
    </source>
</evidence>
<feature type="domain" description="HTH araC/xylS-type" evidence="4">
    <location>
        <begin position="205"/>
        <end position="303"/>
    </location>
</feature>
<dbReference type="PROSITE" id="PS01124">
    <property type="entry name" value="HTH_ARAC_FAMILY_2"/>
    <property type="match status" value="1"/>
</dbReference>
<name>A0A8J2U1D8_9MICO</name>
<keyword evidence="2" id="KW-0238">DNA-binding</keyword>
<dbReference type="InterPro" id="IPR009057">
    <property type="entry name" value="Homeodomain-like_sf"/>
</dbReference>
<dbReference type="InterPro" id="IPR020449">
    <property type="entry name" value="Tscrpt_reg_AraC-type_HTH"/>
</dbReference>
<dbReference type="SMART" id="SM00342">
    <property type="entry name" value="HTH_ARAC"/>
    <property type="match status" value="1"/>
</dbReference>
<dbReference type="Pfam" id="PF12833">
    <property type="entry name" value="HTH_18"/>
    <property type="match status" value="1"/>
</dbReference>
<reference evidence="5" key="1">
    <citation type="journal article" date="2014" name="Int. J. Syst. Evol. Microbiol.">
        <title>Complete genome sequence of Corynebacterium casei LMG S-19264T (=DSM 44701T), isolated from a smear-ripened cheese.</title>
        <authorList>
            <consortium name="US DOE Joint Genome Institute (JGI-PGF)"/>
            <person name="Walter F."/>
            <person name="Albersmeier A."/>
            <person name="Kalinowski J."/>
            <person name="Ruckert C."/>
        </authorList>
    </citation>
    <scope>NUCLEOTIDE SEQUENCE</scope>
    <source>
        <strain evidence="5">CGMCC 1.12785</strain>
    </source>
</reference>
<dbReference type="EMBL" id="BMFY01000027">
    <property type="protein sequence ID" value="GGA28742.1"/>
    <property type="molecule type" value="Genomic_DNA"/>
</dbReference>
<protein>
    <submittedName>
        <fullName evidence="5">AraC family transcriptional regulator</fullName>
    </submittedName>
</protein>
<dbReference type="InterPro" id="IPR018060">
    <property type="entry name" value="HTH_AraC"/>
</dbReference>
<dbReference type="PRINTS" id="PR00032">
    <property type="entry name" value="HTHARAC"/>
</dbReference>
<proteinExistence type="predicted"/>
<keyword evidence="3" id="KW-0804">Transcription</keyword>
<evidence type="ECO:0000256" key="3">
    <source>
        <dbReference type="ARBA" id="ARBA00023163"/>
    </source>
</evidence>
<evidence type="ECO:0000313" key="5">
    <source>
        <dbReference type="EMBL" id="GGA28742.1"/>
    </source>
</evidence>
<evidence type="ECO:0000256" key="1">
    <source>
        <dbReference type="ARBA" id="ARBA00023015"/>
    </source>
</evidence>
<evidence type="ECO:0000259" key="4">
    <source>
        <dbReference type="PROSITE" id="PS01124"/>
    </source>
</evidence>
<accession>A0A8J2U1D8</accession>
<gene>
    <name evidence="5" type="ORF">GCM10011333_34280</name>
</gene>
<dbReference type="InterPro" id="IPR018062">
    <property type="entry name" value="HTH_AraC-typ_CS"/>
</dbReference>
<dbReference type="PANTHER" id="PTHR43436">
    <property type="entry name" value="ARAC-FAMILY TRANSCRIPTIONAL REGULATOR"/>
    <property type="match status" value="1"/>
</dbReference>
<dbReference type="SUPFAM" id="SSF46689">
    <property type="entry name" value="Homeodomain-like"/>
    <property type="match status" value="2"/>
</dbReference>
<organism evidence="5 6">
    <name type="scientific">Sediminivirga luteola</name>
    <dbReference type="NCBI Taxonomy" id="1774748"/>
    <lineage>
        <taxon>Bacteria</taxon>
        <taxon>Bacillati</taxon>
        <taxon>Actinomycetota</taxon>
        <taxon>Actinomycetes</taxon>
        <taxon>Micrococcales</taxon>
        <taxon>Brevibacteriaceae</taxon>
        <taxon>Sediminivirga</taxon>
    </lineage>
</organism>
<dbReference type="GO" id="GO:0003700">
    <property type="term" value="F:DNA-binding transcription factor activity"/>
    <property type="evidence" value="ECO:0007669"/>
    <property type="project" value="InterPro"/>
</dbReference>
<keyword evidence="6" id="KW-1185">Reference proteome</keyword>
<reference evidence="5" key="2">
    <citation type="submission" date="2020-09" db="EMBL/GenBank/DDBJ databases">
        <authorList>
            <person name="Sun Q."/>
            <person name="Zhou Y."/>
        </authorList>
    </citation>
    <scope>NUCLEOTIDE SEQUENCE</scope>
    <source>
        <strain evidence="5">CGMCC 1.12785</strain>
    </source>
</reference>